<evidence type="ECO:0000259" key="2">
    <source>
        <dbReference type="SMART" id="SM01227"/>
    </source>
</evidence>
<evidence type="ECO:0000313" key="3">
    <source>
        <dbReference type="EMBL" id="CAH8389056.1"/>
    </source>
</evidence>
<organism evidence="3 4">
    <name type="scientific">Eruca vesicaria subsp. sativa</name>
    <name type="common">Garden rocket</name>
    <name type="synonym">Eruca sativa</name>
    <dbReference type="NCBI Taxonomy" id="29727"/>
    <lineage>
        <taxon>Eukaryota</taxon>
        <taxon>Viridiplantae</taxon>
        <taxon>Streptophyta</taxon>
        <taxon>Embryophyta</taxon>
        <taxon>Tracheophyta</taxon>
        <taxon>Spermatophyta</taxon>
        <taxon>Magnoliopsida</taxon>
        <taxon>eudicotyledons</taxon>
        <taxon>Gunneridae</taxon>
        <taxon>Pentapetalae</taxon>
        <taxon>rosids</taxon>
        <taxon>malvids</taxon>
        <taxon>Brassicales</taxon>
        <taxon>Brassicaceae</taxon>
        <taxon>Brassiceae</taxon>
        <taxon>Eruca</taxon>
    </lineage>
</organism>
<name>A0ABC8LZD8_ERUVS</name>
<feature type="domain" description="GCK" evidence="2">
    <location>
        <begin position="57"/>
        <end position="124"/>
    </location>
</feature>
<dbReference type="PANTHER" id="PTHR34357">
    <property type="entry name" value="F7A19.14 PROTEIN-RELATED"/>
    <property type="match status" value="1"/>
</dbReference>
<keyword evidence="4" id="KW-1185">Reference proteome</keyword>
<accession>A0ABC8LZD8</accession>
<dbReference type="Pfam" id="PF07802">
    <property type="entry name" value="GCK"/>
    <property type="match status" value="1"/>
</dbReference>
<comment type="caution">
    <text evidence="3">The sequence shown here is derived from an EMBL/GenBank/DDBJ whole genome shotgun (WGS) entry which is preliminary data.</text>
</comment>
<dbReference type="Proteomes" id="UP001642260">
    <property type="component" value="Unassembled WGS sequence"/>
</dbReference>
<proteinExistence type="predicted"/>
<evidence type="ECO:0000313" key="4">
    <source>
        <dbReference type="Proteomes" id="UP001642260"/>
    </source>
</evidence>
<sequence length="149" mass="17265">MGITSSIQFPPPKPEQEKPEDYSDLPYPVMAQEELLMKKLNGLFPSREGESSTDEAIEARYFEFMRGGGCKDLVNALERCEGPRTTKCKEIAGMLFNCMYSYPDYYQPVIAMWETSFKQLAKDLDVFHAKKQREESFEKANLFKGFKRF</sequence>
<dbReference type="AlphaFoldDB" id="A0ABC8LZD8"/>
<dbReference type="PANTHER" id="PTHR34357:SF2">
    <property type="entry name" value="F26F24.3-RELATED"/>
    <property type="match status" value="1"/>
</dbReference>
<dbReference type="EMBL" id="CAKOAT010819597">
    <property type="protein sequence ID" value="CAH8389056.1"/>
    <property type="molecule type" value="Genomic_DNA"/>
</dbReference>
<feature type="region of interest" description="Disordered" evidence="1">
    <location>
        <begin position="1"/>
        <end position="24"/>
    </location>
</feature>
<protein>
    <recommendedName>
        <fullName evidence="2">GCK domain-containing protein</fullName>
    </recommendedName>
</protein>
<gene>
    <name evidence="3" type="ORF">ERUC_LOCUS41539</name>
</gene>
<evidence type="ECO:0000256" key="1">
    <source>
        <dbReference type="SAM" id="MobiDB-lite"/>
    </source>
</evidence>
<reference evidence="3 4" key="1">
    <citation type="submission" date="2022-03" db="EMBL/GenBank/DDBJ databases">
        <authorList>
            <person name="Macdonald S."/>
            <person name="Ahmed S."/>
            <person name="Newling K."/>
        </authorList>
    </citation>
    <scope>NUCLEOTIDE SEQUENCE [LARGE SCALE GENOMIC DNA]</scope>
</reference>
<dbReference type="InterPro" id="IPR012891">
    <property type="entry name" value="GCK_dom"/>
</dbReference>
<dbReference type="SMART" id="SM01227">
    <property type="entry name" value="GCK"/>
    <property type="match status" value="1"/>
</dbReference>